<sequence>MSSIIEQGLGLFDVIKDRVNTINEKLKFIKHQQNGSRTRINSQKTIFKQDMEVILDILIYQSLVKIDKDRIIRIHDQL</sequence>
<reference evidence="1 3" key="2">
    <citation type="journal article" date="2018" name="Plant J.">
        <title>The Physcomitrella patens chromosome-scale assembly reveals moss genome structure and evolution.</title>
        <authorList>
            <person name="Lang D."/>
            <person name="Ullrich K.K."/>
            <person name="Murat F."/>
            <person name="Fuchs J."/>
            <person name="Jenkins J."/>
            <person name="Haas F.B."/>
            <person name="Piednoel M."/>
            <person name="Gundlach H."/>
            <person name="Van Bel M."/>
            <person name="Meyberg R."/>
            <person name="Vives C."/>
            <person name="Morata J."/>
            <person name="Symeonidi A."/>
            <person name="Hiss M."/>
            <person name="Muchero W."/>
            <person name="Kamisugi Y."/>
            <person name="Saleh O."/>
            <person name="Blanc G."/>
            <person name="Decker E.L."/>
            <person name="van Gessel N."/>
            <person name="Grimwood J."/>
            <person name="Hayes R.D."/>
            <person name="Graham S.W."/>
            <person name="Gunter L.E."/>
            <person name="McDaniel S.F."/>
            <person name="Hoernstein S.N.W."/>
            <person name="Larsson A."/>
            <person name="Li F.W."/>
            <person name="Perroud P.F."/>
            <person name="Phillips J."/>
            <person name="Ranjan P."/>
            <person name="Rokshar D.S."/>
            <person name="Rothfels C.J."/>
            <person name="Schneider L."/>
            <person name="Shu S."/>
            <person name="Stevenson D.W."/>
            <person name="Thummler F."/>
            <person name="Tillich M."/>
            <person name="Villarreal Aguilar J.C."/>
            <person name="Widiez T."/>
            <person name="Wong G.K."/>
            <person name="Wymore A."/>
            <person name="Zhang Y."/>
            <person name="Zimmer A.D."/>
            <person name="Quatrano R.S."/>
            <person name="Mayer K.F.X."/>
            <person name="Goodstein D."/>
            <person name="Casacuberta J.M."/>
            <person name="Vandepoele K."/>
            <person name="Reski R."/>
            <person name="Cuming A.C."/>
            <person name="Tuskan G.A."/>
            <person name="Maumus F."/>
            <person name="Salse J."/>
            <person name="Schmutz J."/>
            <person name="Rensing S.A."/>
        </authorList>
    </citation>
    <scope>NUCLEOTIDE SEQUENCE [LARGE SCALE GENOMIC DNA]</scope>
    <source>
        <strain evidence="2 3">cv. Gransden 2004</strain>
    </source>
</reference>
<dbReference type="Proteomes" id="UP000006727">
    <property type="component" value="Chromosome 17"/>
</dbReference>
<reference evidence="1 3" key="1">
    <citation type="journal article" date="2008" name="Science">
        <title>The Physcomitrella genome reveals evolutionary insights into the conquest of land by plants.</title>
        <authorList>
            <person name="Rensing S."/>
            <person name="Lang D."/>
            <person name="Zimmer A."/>
            <person name="Terry A."/>
            <person name="Salamov A."/>
            <person name="Shapiro H."/>
            <person name="Nishiyama T."/>
            <person name="Perroud P.-F."/>
            <person name="Lindquist E."/>
            <person name="Kamisugi Y."/>
            <person name="Tanahashi T."/>
            <person name="Sakakibara K."/>
            <person name="Fujita T."/>
            <person name="Oishi K."/>
            <person name="Shin-I T."/>
            <person name="Kuroki Y."/>
            <person name="Toyoda A."/>
            <person name="Suzuki Y."/>
            <person name="Hashimoto A."/>
            <person name="Yamaguchi K."/>
            <person name="Sugano A."/>
            <person name="Kohara Y."/>
            <person name="Fujiyama A."/>
            <person name="Anterola A."/>
            <person name="Aoki S."/>
            <person name="Ashton N."/>
            <person name="Barbazuk W.B."/>
            <person name="Barker E."/>
            <person name="Bennetzen J."/>
            <person name="Bezanilla M."/>
            <person name="Blankenship R."/>
            <person name="Cho S.H."/>
            <person name="Dutcher S."/>
            <person name="Estelle M."/>
            <person name="Fawcett J.A."/>
            <person name="Gundlach H."/>
            <person name="Hanada K."/>
            <person name="Heyl A."/>
            <person name="Hicks K.A."/>
            <person name="Hugh J."/>
            <person name="Lohr M."/>
            <person name="Mayer K."/>
            <person name="Melkozernov A."/>
            <person name="Murata T."/>
            <person name="Nelson D."/>
            <person name="Pils B."/>
            <person name="Prigge M."/>
            <person name="Reiss B."/>
            <person name="Renner T."/>
            <person name="Rombauts S."/>
            <person name="Rushton P."/>
            <person name="Sanderfoot A."/>
            <person name="Schween G."/>
            <person name="Shiu S.-H."/>
            <person name="Stueber K."/>
            <person name="Theodoulou F.L."/>
            <person name="Tu H."/>
            <person name="Van de Peer Y."/>
            <person name="Verrier P.J."/>
            <person name="Waters E."/>
            <person name="Wood A."/>
            <person name="Yang L."/>
            <person name="Cove D."/>
            <person name="Cuming A."/>
            <person name="Hasebe M."/>
            <person name="Lucas S."/>
            <person name="Mishler D.B."/>
            <person name="Reski R."/>
            <person name="Grigoriev I."/>
            <person name="Quatrano R.S."/>
            <person name="Boore J.L."/>
        </authorList>
    </citation>
    <scope>NUCLEOTIDE SEQUENCE [LARGE SCALE GENOMIC DNA]</scope>
    <source>
        <strain evidence="2 3">cv. Gransden 2004</strain>
    </source>
</reference>
<evidence type="ECO:0000313" key="1">
    <source>
        <dbReference type="EMBL" id="PNR36555.1"/>
    </source>
</evidence>
<dbReference type="Gramene" id="Pp3c17_20937V3.1">
    <property type="protein sequence ID" value="Pp3c17_20937V3.1"/>
    <property type="gene ID" value="Pp3c17_20937"/>
</dbReference>
<accession>A0A2K1J4V5</accession>
<organism evidence="1">
    <name type="scientific">Physcomitrium patens</name>
    <name type="common">Spreading-leaved earth moss</name>
    <name type="synonym">Physcomitrella patens</name>
    <dbReference type="NCBI Taxonomy" id="3218"/>
    <lineage>
        <taxon>Eukaryota</taxon>
        <taxon>Viridiplantae</taxon>
        <taxon>Streptophyta</taxon>
        <taxon>Embryophyta</taxon>
        <taxon>Bryophyta</taxon>
        <taxon>Bryophytina</taxon>
        <taxon>Bryopsida</taxon>
        <taxon>Funariidae</taxon>
        <taxon>Funariales</taxon>
        <taxon>Funariaceae</taxon>
        <taxon>Physcomitrium</taxon>
    </lineage>
</organism>
<name>A0A2K1J4V5_PHYPA</name>
<protein>
    <submittedName>
        <fullName evidence="1 2">Uncharacterized protein</fullName>
    </submittedName>
</protein>
<reference evidence="2" key="3">
    <citation type="submission" date="2020-12" db="UniProtKB">
        <authorList>
            <consortium name="EnsemblPlants"/>
        </authorList>
    </citation>
    <scope>IDENTIFICATION</scope>
</reference>
<gene>
    <name evidence="1" type="ORF">PHYPA_022406</name>
</gene>
<dbReference type="EMBL" id="ABEU02000017">
    <property type="protein sequence ID" value="PNR36555.1"/>
    <property type="molecule type" value="Genomic_DNA"/>
</dbReference>
<dbReference type="InParanoid" id="A0A2K1J4V5"/>
<evidence type="ECO:0000313" key="3">
    <source>
        <dbReference type="Proteomes" id="UP000006727"/>
    </source>
</evidence>
<proteinExistence type="predicted"/>
<dbReference type="AlphaFoldDB" id="A0A2K1J4V5"/>
<evidence type="ECO:0000313" key="2">
    <source>
        <dbReference type="EnsemblPlants" id="Pp3c17_20937V3.1"/>
    </source>
</evidence>
<keyword evidence="3" id="KW-1185">Reference proteome</keyword>
<dbReference type="EnsemblPlants" id="Pp3c17_20937V3.1">
    <property type="protein sequence ID" value="Pp3c17_20937V3.1"/>
    <property type="gene ID" value="Pp3c17_20937"/>
</dbReference>